<sequence length="43" mass="4923">MEISVLQESSPYYFCWPVFPTNQGETELSCPTIPSPRHILPVQ</sequence>
<evidence type="ECO:0000313" key="1">
    <source>
        <dbReference type="EMBL" id="MBX71711.1"/>
    </source>
</evidence>
<proteinExistence type="predicted"/>
<protein>
    <submittedName>
        <fullName evidence="1">Uncharacterized protein</fullName>
    </submittedName>
</protein>
<name>A0A2P2QXT5_RHIMU</name>
<accession>A0A2P2QXT5</accession>
<dbReference type="EMBL" id="GGEC01091227">
    <property type="protein sequence ID" value="MBX71711.1"/>
    <property type="molecule type" value="Transcribed_RNA"/>
</dbReference>
<organism evidence="1">
    <name type="scientific">Rhizophora mucronata</name>
    <name type="common">Asiatic mangrove</name>
    <dbReference type="NCBI Taxonomy" id="61149"/>
    <lineage>
        <taxon>Eukaryota</taxon>
        <taxon>Viridiplantae</taxon>
        <taxon>Streptophyta</taxon>
        <taxon>Embryophyta</taxon>
        <taxon>Tracheophyta</taxon>
        <taxon>Spermatophyta</taxon>
        <taxon>Magnoliopsida</taxon>
        <taxon>eudicotyledons</taxon>
        <taxon>Gunneridae</taxon>
        <taxon>Pentapetalae</taxon>
        <taxon>rosids</taxon>
        <taxon>fabids</taxon>
        <taxon>Malpighiales</taxon>
        <taxon>Rhizophoraceae</taxon>
        <taxon>Rhizophora</taxon>
    </lineage>
</organism>
<dbReference type="AlphaFoldDB" id="A0A2P2QXT5"/>
<reference evidence="1" key="1">
    <citation type="submission" date="2018-02" db="EMBL/GenBank/DDBJ databases">
        <title>Rhizophora mucronata_Transcriptome.</title>
        <authorList>
            <person name="Meera S.P."/>
            <person name="Sreeshan A."/>
            <person name="Augustine A."/>
        </authorList>
    </citation>
    <scope>NUCLEOTIDE SEQUENCE</scope>
    <source>
        <tissue evidence="1">Leaf</tissue>
    </source>
</reference>